<evidence type="ECO:0000313" key="3">
    <source>
        <dbReference type="Proteomes" id="UP000265520"/>
    </source>
</evidence>
<accession>A0A392RUX0</accession>
<dbReference type="AlphaFoldDB" id="A0A392RUX0"/>
<dbReference type="PANTHER" id="PTHR47723:SF19">
    <property type="entry name" value="POLYNUCLEOTIDYL TRANSFERASE, RIBONUCLEASE H-LIKE SUPERFAMILY PROTEIN"/>
    <property type="match status" value="1"/>
</dbReference>
<dbReference type="GO" id="GO:0003964">
    <property type="term" value="F:RNA-directed DNA polymerase activity"/>
    <property type="evidence" value="ECO:0007669"/>
    <property type="project" value="UniProtKB-KW"/>
</dbReference>
<dbReference type="GO" id="GO:0004523">
    <property type="term" value="F:RNA-DNA hybrid ribonuclease activity"/>
    <property type="evidence" value="ECO:0007669"/>
    <property type="project" value="InterPro"/>
</dbReference>
<dbReference type="CDD" id="cd06222">
    <property type="entry name" value="RNase_H_like"/>
    <property type="match status" value="1"/>
</dbReference>
<evidence type="ECO:0000313" key="2">
    <source>
        <dbReference type="EMBL" id="MCI40413.1"/>
    </source>
</evidence>
<feature type="non-terminal residue" evidence="2">
    <location>
        <position position="98"/>
    </location>
</feature>
<dbReference type="EMBL" id="LXQA010279392">
    <property type="protein sequence ID" value="MCI40413.1"/>
    <property type="molecule type" value="Genomic_DNA"/>
</dbReference>
<evidence type="ECO:0000259" key="1">
    <source>
        <dbReference type="Pfam" id="PF13456"/>
    </source>
</evidence>
<dbReference type="Pfam" id="PF13456">
    <property type="entry name" value="RVT_3"/>
    <property type="match status" value="1"/>
</dbReference>
<reference evidence="2 3" key="1">
    <citation type="journal article" date="2018" name="Front. Plant Sci.">
        <title>Red Clover (Trifolium pratense) and Zigzag Clover (T. medium) - A Picture of Genomic Similarities and Differences.</title>
        <authorList>
            <person name="Dluhosova J."/>
            <person name="Istvanek J."/>
            <person name="Nedelnik J."/>
            <person name="Repkova J."/>
        </authorList>
    </citation>
    <scope>NUCLEOTIDE SEQUENCE [LARGE SCALE GENOMIC DNA]</scope>
    <source>
        <strain evidence="3">cv. 10/8</strain>
        <tissue evidence="2">Leaf</tissue>
    </source>
</reference>
<comment type="caution">
    <text evidence="2">The sequence shown here is derived from an EMBL/GenBank/DDBJ whole genome shotgun (WGS) entry which is preliminary data.</text>
</comment>
<proteinExistence type="predicted"/>
<organism evidence="2 3">
    <name type="scientific">Trifolium medium</name>
    <dbReference type="NCBI Taxonomy" id="97028"/>
    <lineage>
        <taxon>Eukaryota</taxon>
        <taxon>Viridiplantae</taxon>
        <taxon>Streptophyta</taxon>
        <taxon>Embryophyta</taxon>
        <taxon>Tracheophyta</taxon>
        <taxon>Spermatophyta</taxon>
        <taxon>Magnoliopsida</taxon>
        <taxon>eudicotyledons</taxon>
        <taxon>Gunneridae</taxon>
        <taxon>Pentapetalae</taxon>
        <taxon>rosids</taxon>
        <taxon>fabids</taxon>
        <taxon>Fabales</taxon>
        <taxon>Fabaceae</taxon>
        <taxon>Papilionoideae</taxon>
        <taxon>50 kb inversion clade</taxon>
        <taxon>NPAAA clade</taxon>
        <taxon>Hologalegina</taxon>
        <taxon>IRL clade</taxon>
        <taxon>Trifolieae</taxon>
        <taxon>Trifolium</taxon>
    </lineage>
</organism>
<keyword evidence="3" id="KW-1185">Reference proteome</keyword>
<feature type="domain" description="RNase H type-1" evidence="1">
    <location>
        <begin position="42"/>
        <end position="96"/>
    </location>
</feature>
<dbReference type="InterPro" id="IPR002156">
    <property type="entry name" value="RNaseH_domain"/>
</dbReference>
<keyword evidence="2" id="KW-0695">RNA-directed DNA polymerase</keyword>
<keyword evidence="2" id="KW-0808">Transferase</keyword>
<protein>
    <submittedName>
        <fullName evidence="2">Non-LTR retroelement reverse transcriptase</fullName>
    </submittedName>
</protein>
<dbReference type="GO" id="GO:0003676">
    <property type="term" value="F:nucleic acid binding"/>
    <property type="evidence" value="ECO:0007669"/>
    <property type="project" value="InterPro"/>
</dbReference>
<dbReference type="InterPro" id="IPR053151">
    <property type="entry name" value="RNase_H-like"/>
</dbReference>
<dbReference type="PANTHER" id="PTHR47723">
    <property type="entry name" value="OS05G0353850 PROTEIN"/>
    <property type="match status" value="1"/>
</dbReference>
<feature type="non-terminal residue" evidence="2">
    <location>
        <position position="1"/>
    </location>
</feature>
<sequence length="98" mass="11359">LRMVGEIDRYGHPPSKARHRQLETIYIGWNWKHPQGEWIKLNCDVAYKESMDVAGCGGLFRDLNGRWLKGYPQKIGACDTLQAKMWGMYTGMQMARIQ</sequence>
<dbReference type="Proteomes" id="UP000265520">
    <property type="component" value="Unassembled WGS sequence"/>
</dbReference>
<dbReference type="InterPro" id="IPR044730">
    <property type="entry name" value="RNase_H-like_dom_plant"/>
</dbReference>
<keyword evidence="2" id="KW-0548">Nucleotidyltransferase</keyword>
<name>A0A392RUX0_9FABA</name>